<dbReference type="CDD" id="cd05154">
    <property type="entry name" value="ACAD10_11_N-like"/>
    <property type="match status" value="1"/>
</dbReference>
<dbReference type="InterPro" id="IPR011009">
    <property type="entry name" value="Kinase-like_dom_sf"/>
</dbReference>
<protein>
    <recommendedName>
        <fullName evidence="1">Aminoglycoside phosphotransferase domain-containing protein</fullName>
    </recommendedName>
</protein>
<gene>
    <name evidence="2" type="ORF">LCGC14_0213570</name>
</gene>
<dbReference type="AlphaFoldDB" id="A0A0F9UWP7"/>
<dbReference type="EMBL" id="LAZR01000099">
    <property type="protein sequence ID" value="KKN91882.1"/>
    <property type="molecule type" value="Genomic_DNA"/>
</dbReference>
<dbReference type="SUPFAM" id="SSF56112">
    <property type="entry name" value="Protein kinase-like (PK-like)"/>
    <property type="match status" value="1"/>
</dbReference>
<evidence type="ECO:0000259" key="1">
    <source>
        <dbReference type="Pfam" id="PF01636"/>
    </source>
</evidence>
<evidence type="ECO:0000313" key="2">
    <source>
        <dbReference type="EMBL" id="KKN91882.1"/>
    </source>
</evidence>
<dbReference type="PANTHER" id="PTHR21310">
    <property type="entry name" value="AMINOGLYCOSIDE PHOSPHOTRANSFERASE-RELATED-RELATED"/>
    <property type="match status" value="1"/>
</dbReference>
<dbReference type="InterPro" id="IPR002575">
    <property type="entry name" value="Aminoglycoside_PTrfase"/>
</dbReference>
<dbReference type="Gene3D" id="3.30.200.20">
    <property type="entry name" value="Phosphorylase Kinase, domain 1"/>
    <property type="match status" value="1"/>
</dbReference>
<organism evidence="2">
    <name type="scientific">marine sediment metagenome</name>
    <dbReference type="NCBI Taxonomy" id="412755"/>
    <lineage>
        <taxon>unclassified sequences</taxon>
        <taxon>metagenomes</taxon>
        <taxon>ecological metagenomes</taxon>
    </lineage>
</organism>
<sequence>MTQDLPSFDGLLDWPALNDWLMAGSLPGNGPVTGVEQLTGGSQNNLFLLQRGDQRFVLRRPPRHLRPTSNQTMLREARVLGALAGSDVPHPALLGLCDDLSVIGVNFFLMEPLEGFSPAGSLQGRCATDSSWRHRMGEEFVRAAAALAAVDHQAAGLDDFGKPVNWHARQVERWRSQLDGYRDVPGYAAEAPLPYMDETGRWLTDNVPADGRIGIIHGDFQWPNVMFSLESPRISGLIDWELSTLGDPLLDLAWVLTSWREPGDPSEGGASGGPIVQPWDGFMTRAELISLYGELSGRDMSSMPWFFVLACYKLACLLEGTYARSLAGKAPKEMGLYLHNYAIWLMAKARQLIASA</sequence>
<dbReference type="InterPro" id="IPR041726">
    <property type="entry name" value="ACAD10_11_N"/>
</dbReference>
<dbReference type="InterPro" id="IPR051678">
    <property type="entry name" value="AGP_Transferase"/>
</dbReference>
<accession>A0A0F9UWP7</accession>
<reference evidence="2" key="1">
    <citation type="journal article" date="2015" name="Nature">
        <title>Complex archaea that bridge the gap between prokaryotes and eukaryotes.</title>
        <authorList>
            <person name="Spang A."/>
            <person name="Saw J.H."/>
            <person name="Jorgensen S.L."/>
            <person name="Zaremba-Niedzwiedzka K."/>
            <person name="Martijn J."/>
            <person name="Lind A.E."/>
            <person name="van Eijk R."/>
            <person name="Schleper C."/>
            <person name="Guy L."/>
            <person name="Ettema T.J."/>
        </authorList>
    </citation>
    <scope>NUCLEOTIDE SEQUENCE</scope>
</reference>
<name>A0A0F9UWP7_9ZZZZ</name>
<feature type="domain" description="Aminoglycoside phosphotransferase" evidence="1">
    <location>
        <begin position="35"/>
        <end position="267"/>
    </location>
</feature>
<dbReference type="Pfam" id="PF01636">
    <property type="entry name" value="APH"/>
    <property type="match status" value="1"/>
</dbReference>
<proteinExistence type="predicted"/>
<dbReference type="Gene3D" id="3.90.1200.10">
    <property type="match status" value="1"/>
</dbReference>
<comment type="caution">
    <text evidence="2">The sequence shown here is derived from an EMBL/GenBank/DDBJ whole genome shotgun (WGS) entry which is preliminary data.</text>
</comment>
<dbReference type="PANTHER" id="PTHR21310:SF40">
    <property type="entry name" value="AMINOGLYCOSIDE PHOSPHOTRANSFERASE DOMAIN-CONTAINING PROTEIN-RELATED"/>
    <property type="match status" value="1"/>
</dbReference>